<name>A0A397VAU9_9GLOM</name>
<dbReference type="InterPro" id="IPR011705">
    <property type="entry name" value="BACK"/>
</dbReference>
<keyword evidence="3" id="KW-1185">Reference proteome</keyword>
<proteinExistence type="predicted"/>
<dbReference type="Proteomes" id="UP000266673">
    <property type="component" value="Unassembled WGS sequence"/>
</dbReference>
<accession>A0A397VAU9</accession>
<dbReference type="EMBL" id="QKWP01000498">
    <property type="protein sequence ID" value="RIB19061.1"/>
    <property type="molecule type" value="Genomic_DNA"/>
</dbReference>
<dbReference type="Gene3D" id="1.25.40.420">
    <property type="match status" value="1"/>
</dbReference>
<protein>
    <recommendedName>
        <fullName evidence="1">TLDc domain-containing protein</fullName>
    </recommendedName>
</protein>
<feature type="domain" description="TLDc" evidence="1">
    <location>
        <begin position="91"/>
        <end position="206"/>
    </location>
</feature>
<dbReference type="OrthoDB" id="5430411at2759"/>
<sequence length="206" mass="24765">MIVACEFLFDELVNQLQTHLIEKEANWLRLHLNYIYQKKEFLTLQENVLVSLISRDDLQLEEIKIWNYFIKWGIEKNPSLPSDSEDWSYENFIALKTTLQNCLPHIRYFQMSVKDNPYEFKLLPRRSKDGFTRYSFWNLCDKKIHHAVVMKVKGTDEILGGYNPIGWNKHYHNQHRNDTAIYQNVSWATYKVSCFIIEEYEIFQIS</sequence>
<comment type="caution">
    <text evidence="2">The sequence shown here is derived from an EMBL/GenBank/DDBJ whole genome shotgun (WGS) entry which is preliminary data.</text>
</comment>
<organism evidence="2 3">
    <name type="scientific">Gigaspora rosea</name>
    <dbReference type="NCBI Taxonomy" id="44941"/>
    <lineage>
        <taxon>Eukaryota</taxon>
        <taxon>Fungi</taxon>
        <taxon>Fungi incertae sedis</taxon>
        <taxon>Mucoromycota</taxon>
        <taxon>Glomeromycotina</taxon>
        <taxon>Glomeromycetes</taxon>
        <taxon>Diversisporales</taxon>
        <taxon>Gigasporaceae</taxon>
        <taxon>Gigaspora</taxon>
    </lineage>
</organism>
<dbReference type="Pfam" id="PF07534">
    <property type="entry name" value="TLD"/>
    <property type="match status" value="1"/>
</dbReference>
<evidence type="ECO:0000313" key="2">
    <source>
        <dbReference type="EMBL" id="RIB19061.1"/>
    </source>
</evidence>
<evidence type="ECO:0000313" key="3">
    <source>
        <dbReference type="Proteomes" id="UP000266673"/>
    </source>
</evidence>
<dbReference type="InterPro" id="IPR006571">
    <property type="entry name" value="TLDc_dom"/>
</dbReference>
<evidence type="ECO:0000259" key="1">
    <source>
        <dbReference type="PROSITE" id="PS51886"/>
    </source>
</evidence>
<gene>
    <name evidence="2" type="ORF">C2G38_2182860</name>
</gene>
<dbReference type="Pfam" id="PF07707">
    <property type="entry name" value="BACK"/>
    <property type="match status" value="1"/>
</dbReference>
<dbReference type="PROSITE" id="PS51886">
    <property type="entry name" value="TLDC"/>
    <property type="match status" value="1"/>
</dbReference>
<dbReference type="AlphaFoldDB" id="A0A397VAU9"/>
<reference evidence="2 3" key="1">
    <citation type="submission" date="2018-06" db="EMBL/GenBank/DDBJ databases">
        <title>Comparative genomics reveals the genomic features of Rhizophagus irregularis, R. cerebriforme, R. diaphanum and Gigaspora rosea, and their symbiotic lifestyle signature.</title>
        <authorList>
            <person name="Morin E."/>
            <person name="San Clemente H."/>
            <person name="Chen E.C.H."/>
            <person name="De La Providencia I."/>
            <person name="Hainaut M."/>
            <person name="Kuo A."/>
            <person name="Kohler A."/>
            <person name="Murat C."/>
            <person name="Tang N."/>
            <person name="Roy S."/>
            <person name="Loubradou J."/>
            <person name="Henrissat B."/>
            <person name="Grigoriev I.V."/>
            <person name="Corradi N."/>
            <person name="Roux C."/>
            <person name="Martin F.M."/>
        </authorList>
    </citation>
    <scope>NUCLEOTIDE SEQUENCE [LARGE SCALE GENOMIC DNA]</scope>
    <source>
        <strain evidence="2 3">DAOM 194757</strain>
    </source>
</reference>